<proteinExistence type="predicted"/>
<dbReference type="EMBL" id="KV419412">
    <property type="protein sequence ID" value="KZS91958.1"/>
    <property type="molecule type" value="Genomic_DNA"/>
</dbReference>
<organism evidence="1 2">
    <name type="scientific">Sistotremastrum niveocremeum HHB9708</name>
    <dbReference type="NCBI Taxonomy" id="1314777"/>
    <lineage>
        <taxon>Eukaryota</taxon>
        <taxon>Fungi</taxon>
        <taxon>Dikarya</taxon>
        <taxon>Basidiomycota</taxon>
        <taxon>Agaricomycotina</taxon>
        <taxon>Agaricomycetes</taxon>
        <taxon>Sistotremastrales</taxon>
        <taxon>Sistotremastraceae</taxon>
        <taxon>Sertulicium</taxon>
        <taxon>Sertulicium niveocremeum</taxon>
    </lineage>
</organism>
<evidence type="ECO:0000313" key="1">
    <source>
        <dbReference type="EMBL" id="KZS91958.1"/>
    </source>
</evidence>
<dbReference type="Proteomes" id="UP000076722">
    <property type="component" value="Unassembled WGS sequence"/>
</dbReference>
<accession>A0A164T050</accession>
<gene>
    <name evidence="1" type="ORF">SISNIDRAFT_467201</name>
</gene>
<evidence type="ECO:0000313" key="2">
    <source>
        <dbReference type="Proteomes" id="UP000076722"/>
    </source>
</evidence>
<name>A0A164T050_9AGAM</name>
<keyword evidence="2" id="KW-1185">Reference proteome</keyword>
<protein>
    <submittedName>
        <fullName evidence="1">Uncharacterized protein</fullName>
    </submittedName>
</protein>
<reference evidence="1 2" key="1">
    <citation type="journal article" date="2016" name="Mol. Biol. Evol.">
        <title>Comparative Genomics of Early-Diverging Mushroom-Forming Fungi Provides Insights into the Origins of Lignocellulose Decay Capabilities.</title>
        <authorList>
            <person name="Nagy L.G."/>
            <person name="Riley R."/>
            <person name="Tritt A."/>
            <person name="Adam C."/>
            <person name="Daum C."/>
            <person name="Floudas D."/>
            <person name="Sun H."/>
            <person name="Yadav J.S."/>
            <person name="Pangilinan J."/>
            <person name="Larsson K.H."/>
            <person name="Matsuura K."/>
            <person name="Barry K."/>
            <person name="Labutti K."/>
            <person name="Kuo R."/>
            <person name="Ohm R.A."/>
            <person name="Bhattacharya S.S."/>
            <person name="Shirouzu T."/>
            <person name="Yoshinaga Y."/>
            <person name="Martin F.M."/>
            <person name="Grigoriev I.V."/>
            <person name="Hibbett D.S."/>
        </authorList>
    </citation>
    <scope>NUCLEOTIDE SEQUENCE [LARGE SCALE GENOMIC DNA]</scope>
    <source>
        <strain evidence="1 2">HHB9708</strain>
    </source>
</reference>
<dbReference type="AlphaFoldDB" id="A0A164T050"/>
<sequence>MDIREVKPSLCWKNGHESAVVVEVMMESVEAELGFAEQDARMTSHRCVFPGPNRGRVDNITLRETQVSKFFEFIKSRYISYVMVVIGRYHRDIKGYPRASQEVSRVPRSGWYHFGLSRDARFDIVGGFGSDISGPSGGIGGVHPVNPSTIKGYTPPDTPMTSRYRTRRSQSISKRRFGVGDASAFVMQIREDERLVISVREPLRSWDEVVEVDEKRDKRKTIAT</sequence>